<keyword evidence="6" id="KW-1185">Reference proteome</keyword>
<feature type="transmembrane region" description="Helical" evidence="4">
    <location>
        <begin position="382"/>
        <end position="404"/>
    </location>
</feature>
<name>A0ABY7EUY9_MYAAR</name>
<feature type="transmembrane region" description="Helical" evidence="4">
    <location>
        <begin position="436"/>
        <end position="459"/>
    </location>
</feature>
<feature type="transmembrane region" description="Helical" evidence="4">
    <location>
        <begin position="95"/>
        <end position="114"/>
    </location>
</feature>
<feature type="transmembrane region" description="Helical" evidence="4">
    <location>
        <begin position="342"/>
        <end position="358"/>
    </location>
</feature>
<feature type="transmembrane region" description="Helical" evidence="4">
    <location>
        <begin position="67"/>
        <end position="88"/>
    </location>
</feature>
<protein>
    <submittedName>
        <fullName evidence="5">MFS4B-like protein</fullName>
    </submittedName>
</protein>
<sequence length="529" mass="58486">MESGDLGKQSGLSRLIGDVRTDKHYRRKFLLTCALCWSYVMLGWLVLQVGPALPALQTLVSADLESAAAIFTTWSIGFIAGSFLSGLLYDRCRRLFLLVVCTLGAGTCTLMTPYTRSLPAMLAVRVLSGIFCGGLDTGANTVVSSIWDKDAGPYMQALYLAYTVGGVASPFVTRPFMSDEVPREGTTDSQTRATTPATLKRVDKEQFYGPIDSENVNYSFRILQTNTNWTRYLNSSEMNNPVLKINETQSLPPELNNLSKVEEAVVIQYAFIITSVLLFLSAIPFLAMIVSGKFITNRQLRMELIVEDGKPDTEEMAREKQAFTDVTLTKSKHTKLEGKQKIFLLILAAGVHLMYNAAEDSFGDFIISFCLDYLYWDNTQSVILLSLYWLSSCIGGIAGIFLVRILGSTKLLIIAHLAWLGTFMLASLASVFKIDILIWISMPVSGFFMVHIVPAAFTWTSENICPITGKVSSLFLIATGVGIAANPTVIGYLMEEYTYVALMYVLTVEAFLSVIMFLVAVIASNRFRK</sequence>
<evidence type="ECO:0000313" key="6">
    <source>
        <dbReference type="Proteomes" id="UP001164746"/>
    </source>
</evidence>
<keyword evidence="3 4" id="KW-0472">Membrane</keyword>
<keyword evidence="1 4" id="KW-0812">Transmembrane</keyword>
<feature type="transmembrane region" description="Helical" evidence="4">
    <location>
        <begin position="266"/>
        <end position="292"/>
    </location>
</feature>
<dbReference type="InterPro" id="IPR036259">
    <property type="entry name" value="MFS_trans_sf"/>
</dbReference>
<keyword evidence="2 4" id="KW-1133">Transmembrane helix</keyword>
<feature type="transmembrane region" description="Helical" evidence="4">
    <location>
        <begin position="411"/>
        <end position="430"/>
    </location>
</feature>
<proteinExistence type="predicted"/>
<dbReference type="Proteomes" id="UP001164746">
    <property type="component" value="Chromosome 8"/>
</dbReference>
<reference evidence="5" key="1">
    <citation type="submission" date="2022-11" db="EMBL/GenBank/DDBJ databases">
        <title>Centuries of genome instability and evolution in soft-shell clam transmissible cancer (bioRxiv).</title>
        <authorList>
            <person name="Hart S.F.M."/>
            <person name="Yonemitsu M.A."/>
            <person name="Giersch R.M."/>
            <person name="Beal B.F."/>
            <person name="Arriagada G."/>
            <person name="Davis B.W."/>
            <person name="Ostrander E.A."/>
            <person name="Goff S.P."/>
            <person name="Metzger M.J."/>
        </authorList>
    </citation>
    <scope>NUCLEOTIDE SEQUENCE</scope>
    <source>
        <strain evidence="5">MELC-2E11</strain>
        <tissue evidence="5">Siphon/mantle</tissue>
    </source>
</reference>
<gene>
    <name evidence="5" type="ORF">MAR_027109</name>
</gene>
<evidence type="ECO:0000313" key="5">
    <source>
        <dbReference type="EMBL" id="WAR12929.1"/>
    </source>
</evidence>
<evidence type="ECO:0000256" key="4">
    <source>
        <dbReference type="SAM" id="Phobius"/>
    </source>
</evidence>
<dbReference type="SUPFAM" id="SSF103473">
    <property type="entry name" value="MFS general substrate transporter"/>
    <property type="match status" value="2"/>
</dbReference>
<evidence type="ECO:0000256" key="3">
    <source>
        <dbReference type="ARBA" id="ARBA00023136"/>
    </source>
</evidence>
<dbReference type="PANTHER" id="PTHR23121">
    <property type="entry name" value="SODIUM-DEPENDENT GLUCOSE TRANSPORTER 1"/>
    <property type="match status" value="1"/>
</dbReference>
<dbReference type="EMBL" id="CP111019">
    <property type="protein sequence ID" value="WAR12929.1"/>
    <property type="molecule type" value="Genomic_DNA"/>
</dbReference>
<evidence type="ECO:0000256" key="2">
    <source>
        <dbReference type="ARBA" id="ARBA00022989"/>
    </source>
</evidence>
<dbReference type="Gene3D" id="1.20.1250.20">
    <property type="entry name" value="MFS general substrate transporter like domains"/>
    <property type="match status" value="2"/>
</dbReference>
<dbReference type="PANTHER" id="PTHR23121:SF9">
    <property type="entry name" value="SODIUM-DEPENDENT GLUCOSE TRANSPORTER 1"/>
    <property type="match status" value="1"/>
</dbReference>
<dbReference type="InterPro" id="IPR011701">
    <property type="entry name" value="MFS"/>
</dbReference>
<dbReference type="Pfam" id="PF07690">
    <property type="entry name" value="MFS_1"/>
    <property type="match status" value="1"/>
</dbReference>
<feature type="transmembrane region" description="Helical" evidence="4">
    <location>
        <begin position="471"/>
        <end position="493"/>
    </location>
</feature>
<feature type="transmembrane region" description="Helical" evidence="4">
    <location>
        <begin position="29"/>
        <end position="47"/>
    </location>
</feature>
<accession>A0ABY7EUY9</accession>
<organism evidence="5 6">
    <name type="scientific">Mya arenaria</name>
    <name type="common">Soft-shell clam</name>
    <dbReference type="NCBI Taxonomy" id="6604"/>
    <lineage>
        <taxon>Eukaryota</taxon>
        <taxon>Metazoa</taxon>
        <taxon>Spiralia</taxon>
        <taxon>Lophotrochozoa</taxon>
        <taxon>Mollusca</taxon>
        <taxon>Bivalvia</taxon>
        <taxon>Autobranchia</taxon>
        <taxon>Heteroconchia</taxon>
        <taxon>Euheterodonta</taxon>
        <taxon>Imparidentia</taxon>
        <taxon>Neoheterodontei</taxon>
        <taxon>Myida</taxon>
        <taxon>Myoidea</taxon>
        <taxon>Myidae</taxon>
        <taxon>Mya</taxon>
    </lineage>
</organism>
<feature type="transmembrane region" description="Helical" evidence="4">
    <location>
        <begin position="499"/>
        <end position="523"/>
    </location>
</feature>
<evidence type="ECO:0000256" key="1">
    <source>
        <dbReference type="ARBA" id="ARBA00022692"/>
    </source>
</evidence>